<reference evidence="3" key="1">
    <citation type="journal article" date="2019" name="Int. J. Syst. Evol. Microbiol.">
        <title>The Global Catalogue of Microorganisms (GCM) 10K type strain sequencing project: providing services to taxonomists for standard genome sequencing and annotation.</title>
        <authorList>
            <consortium name="The Broad Institute Genomics Platform"/>
            <consortium name="The Broad Institute Genome Sequencing Center for Infectious Disease"/>
            <person name="Wu L."/>
            <person name="Ma J."/>
        </authorList>
    </citation>
    <scope>NUCLEOTIDE SEQUENCE [LARGE SCALE GENOMIC DNA]</scope>
    <source>
        <strain evidence="3">CECT 8472</strain>
    </source>
</reference>
<dbReference type="EMBL" id="JBHSCW010000001">
    <property type="protein sequence ID" value="MFC4350331.1"/>
    <property type="molecule type" value="Genomic_DNA"/>
</dbReference>
<keyword evidence="3" id="KW-1185">Reference proteome</keyword>
<dbReference type="PANTHER" id="PTHR43798:SF5">
    <property type="entry name" value="MONOACYLGLYCEROL LIPASE ABHD6"/>
    <property type="match status" value="1"/>
</dbReference>
<dbReference type="PANTHER" id="PTHR43798">
    <property type="entry name" value="MONOACYLGLYCEROL LIPASE"/>
    <property type="match status" value="1"/>
</dbReference>
<dbReference type="Gene3D" id="3.40.50.1820">
    <property type="entry name" value="alpha/beta hydrolase"/>
    <property type="match status" value="1"/>
</dbReference>
<dbReference type="RefSeq" id="WP_382420666.1">
    <property type="nucleotide sequence ID" value="NZ_JBHSCW010000001.1"/>
</dbReference>
<comment type="caution">
    <text evidence="2">The sequence shown here is derived from an EMBL/GenBank/DDBJ whole genome shotgun (WGS) entry which is preliminary data.</text>
</comment>
<keyword evidence="2" id="KW-0378">Hydrolase</keyword>
<dbReference type="Pfam" id="PF00561">
    <property type="entry name" value="Abhydrolase_1"/>
    <property type="match status" value="1"/>
</dbReference>
<sequence length="260" mass="27496">MSTQTVERMAVEVDGEGTPVVMVHGLGGTSNTFTPQMGLFRSGYRVIRPDLPGSGRSPHSGELSISGFVATLAKACRVLGVDKAHFVGHSLGTIICQHLAVEHPSLVRSLSLFGPISEPPDPARKGLRDRAAKARAEGMADIADAIVQAATSGETKEHNPLAVALVREMVMRQPANGYAATCEALAGASAADVTRIRCPVLLATGDEDGVAPASGARAIGEKMEKARTKILNRCGHWATFEKVEDSNRELRDFMASVRTA</sequence>
<evidence type="ECO:0000313" key="3">
    <source>
        <dbReference type="Proteomes" id="UP001595799"/>
    </source>
</evidence>
<accession>A0ABV8UGD2</accession>
<dbReference type="InterPro" id="IPR000073">
    <property type="entry name" value="AB_hydrolase_1"/>
</dbReference>
<dbReference type="Proteomes" id="UP001595799">
    <property type="component" value="Unassembled WGS sequence"/>
</dbReference>
<organism evidence="2 3">
    <name type="scientific">Fodinicurvata halophila</name>
    <dbReference type="NCBI Taxonomy" id="1419723"/>
    <lineage>
        <taxon>Bacteria</taxon>
        <taxon>Pseudomonadati</taxon>
        <taxon>Pseudomonadota</taxon>
        <taxon>Alphaproteobacteria</taxon>
        <taxon>Rhodospirillales</taxon>
        <taxon>Rhodovibrionaceae</taxon>
        <taxon>Fodinicurvata</taxon>
    </lineage>
</organism>
<proteinExistence type="predicted"/>
<name>A0ABV8UGD2_9PROT</name>
<dbReference type="InterPro" id="IPR050266">
    <property type="entry name" value="AB_hydrolase_sf"/>
</dbReference>
<dbReference type="SUPFAM" id="SSF53474">
    <property type="entry name" value="alpha/beta-Hydrolases"/>
    <property type="match status" value="1"/>
</dbReference>
<gene>
    <name evidence="2" type="ORF">ACFOW6_02115</name>
</gene>
<dbReference type="InterPro" id="IPR000639">
    <property type="entry name" value="Epox_hydrolase-like"/>
</dbReference>
<dbReference type="PRINTS" id="PR00412">
    <property type="entry name" value="EPOXHYDRLASE"/>
</dbReference>
<feature type="domain" description="AB hydrolase-1" evidence="1">
    <location>
        <begin position="19"/>
        <end position="242"/>
    </location>
</feature>
<protein>
    <submittedName>
        <fullName evidence="2">Alpha/beta fold hydrolase</fullName>
    </submittedName>
</protein>
<dbReference type="InterPro" id="IPR029058">
    <property type="entry name" value="AB_hydrolase_fold"/>
</dbReference>
<dbReference type="GO" id="GO:0016787">
    <property type="term" value="F:hydrolase activity"/>
    <property type="evidence" value="ECO:0007669"/>
    <property type="project" value="UniProtKB-KW"/>
</dbReference>
<evidence type="ECO:0000313" key="2">
    <source>
        <dbReference type="EMBL" id="MFC4350331.1"/>
    </source>
</evidence>
<dbReference type="PRINTS" id="PR00111">
    <property type="entry name" value="ABHYDROLASE"/>
</dbReference>
<evidence type="ECO:0000259" key="1">
    <source>
        <dbReference type="Pfam" id="PF00561"/>
    </source>
</evidence>